<reference evidence="1" key="1">
    <citation type="submission" date="2018-05" db="EMBL/GenBank/DDBJ databases">
        <authorList>
            <person name="Lanie J.A."/>
            <person name="Ng W.-L."/>
            <person name="Kazmierczak K.M."/>
            <person name="Andrzejewski T.M."/>
            <person name="Davidsen T.M."/>
            <person name="Wayne K.J."/>
            <person name="Tettelin H."/>
            <person name="Glass J.I."/>
            <person name="Rusch D."/>
            <person name="Podicherti R."/>
            <person name="Tsui H.-C.T."/>
            <person name="Winkler M.E."/>
        </authorList>
    </citation>
    <scope>NUCLEOTIDE SEQUENCE</scope>
</reference>
<name>A0A381VW96_9ZZZZ</name>
<sequence>MASTLELYCHVIPDTEDELADATFRSSQTEIHLGQLR</sequence>
<proteinExistence type="predicted"/>
<protein>
    <submittedName>
        <fullName evidence="1">Uncharacterized protein</fullName>
    </submittedName>
</protein>
<organism evidence="1">
    <name type="scientific">marine metagenome</name>
    <dbReference type="NCBI Taxonomy" id="408172"/>
    <lineage>
        <taxon>unclassified sequences</taxon>
        <taxon>metagenomes</taxon>
        <taxon>ecological metagenomes</taxon>
    </lineage>
</organism>
<dbReference type="EMBL" id="UINC01009964">
    <property type="protein sequence ID" value="SVA44515.1"/>
    <property type="molecule type" value="Genomic_DNA"/>
</dbReference>
<gene>
    <name evidence="1" type="ORF">METZ01_LOCUS97369</name>
</gene>
<evidence type="ECO:0000313" key="1">
    <source>
        <dbReference type="EMBL" id="SVA44515.1"/>
    </source>
</evidence>
<dbReference type="AlphaFoldDB" id="A0A381VW96"/>
<accession>A0A381VW96</accession>